<gene>
    <name evidence="1" type="ORF">X801_07025</name>
</gene>
<feature type="non-terminal residue" evidence="1">
    <location>
        <position position="118"/>
    </location>
</feature>
<organism evidence="1 2">
    <name type="scientific">Opisthorchis viverrini</name>
    <name type="common">Southeast Asian liver fluke</name>
    <dbReference type="NCBI Taxonomy" id="6198"/>
    <lineage>
        <taxon>Eukaryota</taxon>
        <taxon>Metazoa</taxon>
        <taxon>Spiralia</taxon>
        <taxon>Lophotrochozoa</taxon>
        <taxon>Platyhelminthes</taxon>
        <taxon>Trematoda</taxon>
        <taxon>Digenea</taxon>
        <taxon>Opisthorchiida</taxon>
        <taxon>Opisthorchiata</taxon>
        <taxon>Opisthorchiidae</taxon>
        <taxon>Opisthorchis</taxon>
    </lineage>
</organism>
<dbReference type="AlphaFoldDB" id="A0A1S8WRN6"/>
<dbReference type="Proteomes" id="UP000243686">
    <property type="component" value="Unassembled WGS sequence"/>
</dbReference>
<accession>A0A1S8WRN6</accession>
<feature type="non-terminal residue" evidence="1">
    <location>
        <position position="1"/>
    </location>
</feature>
<evidence type="ECO:0000313" key="1">
    <source>
        <dbReference type="EMBL" id="OON17142.1"/>
    </source>
</evidence>
<reference evidence="1 2" key="1">
    <citation type="submission" date="2015-03" db="EMBL/GenBank/DDBJ databases">
        <title>Draft genome of the nematode, Opisthorchis viverrini.</title>
        <authorList>
            <person name="Mitreva M."/>
        </authorList>
    </citation>
    <scope>NUCLEOTIDE SEQUENCE [LARGE SCALE GENOMIC DNA]</scope>
    <source>
        <strain evidence="1">Khon Kaen</strain>
    </source>
</reference>
<evidence type="ECO:0000313" key="2">
    <source>
        <dbReference type="Proteomes" id="UP000243686"/>
    </source>
</evidence>
<protein>
    <submittedName>
        <fullName evidence="1">Uncharacterized protein</fullName>
    </submittedName>
</protein>
<proteinExistence type="predicted"/>
<name>A0A1S8WRN6_OPIVI</name>
<keyword evidence="2" id="KW-1185">Reference proteome</keyword>
<sequence length="118" mass="13489">IYKVIVDARQSIDLWTSEFKKYLDILTNIEAKTDRIACIVNAYEHSKLLTGAHFEIPLDCFSRASSDDRLLGAADNYQVHQIKARSCPCFLRKSGDGWLHTQHQQADINIVADRESEH</sequence>
<dbReference type="EMBL" id="KV895829">
    <property type="protein sequence ID" value="OON17142.1"/>
    <property type="molecule type" value="Genomic_DNA"/>
</dbReference>